<feature type="region of interest" description="Disordered" evidence="6">
    <location>
        <begin position="297"/>
        <end position="457"/>
    </location>
</feature>
<dbReference type="GO" id="GO:0005829">
    <property type="term" value="C:cytosol"/>
    <property type="evidence" value="ECO:0007669"/>
    <property type="project" value="TreeGrafter"/>
</dbReference>
<evidence type="ECO:0000256" key="4">
    <source>
        <dbReference type="ARBA" id="ARBA00022737"/>
    </source>
</evidence>
<dbReference type="Gene3D" id="2.30.29.30">
    <property type="entry name" value="Pleckstrin-homology domain (PH domain)/Phosphotyrosine-binding domain (PTB)"/>
    <property type="match status" value="1"/>
</dbReference>
<comment type="subcellular location">
    <subcellularLocation>
        <location evidence="1">Cytoplasm</location>
    </subcellularLocation>
</comment>
<reference evidence="9" key="1">
    <citation type="submission" date="2018-05" db="EMBL/GenBank/DDBJ databases">
        <authorList>
            <person name="Datahose"/>
        </authorList>
    </citation>
    <scope>NUCLEOTIDE SEQUENCE</scope>
</reference>
<keyword evidence="3" id="KW-0597">Phosphoprotein</keyword>
<dbReference type="PANTHER" id="PTHR12752">
    <property type="entry name" value="PHOSPHOINOSITOL 3-PHOSPHATE-BINDING PROTEIN"/>
    <property type="match status" value="1"/>
</dbReference>
<evidence type="ECO:0000256" key="1">
    <source>
        <dbReference type="ARBA" id="ARBA00004496"/>
    </source>
</evidence>
<evidence type="ECO:0000256" key="2">
    <source>
        <dbReference type="ARBA" id="ARBA00022490"/>
    </source>
</evidence>
<feature type="compositionally biased region" description="Polar residues" evidence="6">
    <location>
        <begin position="415"/>
        <end position="428"/>
    </location>
</feature>
<proteinExistence type="predicted"/>
<gene>
    <name evidence="9" type="primary">PLEKHA5</name>
</gene>
<dbReference type="Bgee" id="ENSACLG00000006097">
    <property type="expression patterns" value="Expressed in liver and 8 other cell types or tissues"/>
</dbReference>
<dbReference type="InterPro" id="IPR040392">
    <property type="entry name" value="PKHA4-7_PH"/>
</dbReference>
<feature type="compositionally biased region" description="Polar residues" evidence="6">
    <location>
        <begin position="120"/>
        <end position="137"/>
    </location>
</feature>
<dbReference type="FunFam" id="2.30.29.30:FF:000083">
    <property type="entry name" value="Pleckstrin homology domain-containing family A member 5"/>
    <property type="match status" value="1"/>
</dbReference>
<dbReference type="PANTHER" id="PTHR12752:SF3">
    <property type="entry name" value="PLECKSTRIN HOMOLOGY DOMAIN-CONTAINING FAMILY A MEMBER 5"/>
    <property type="match status" value="1"/>
</dbReference>
<dbReference type="GO" id="GO:0032266">
    <property type="term" value="F:phosphatidylinositol-3-phosphate binding"/>
    <property type="evidence" value="ECO:0007669"/>
    <property type="project" value="TreeGrafter"/>
</dbReference>
<dbReference type="InterPro" id="IPR001202">
    <property type="entry name" value="WW_dom"/>
</dbReference>
<feature type="region of interest" description="Disordered" evidence="6">
    <location>
        <begin position="800"/>
        <end position="1072"/>
    </location>
</feature>
<feature type="compositionally biased region" description="Basic and acidic residues" evidence="6">
    <location>
        <begin position="325"/>
        <end position="348"/>
    </location>
</feature>
<evidence type="ECO:0000256" key="3">
    <source>
        <dbReference type="ARBA" id="ARBA00022553"/>
    </source>
</evidence>
<protein>
    <recommendedName>
        <fullName evidence="11">Pleckstrin homology domain containing A5</fullName>
    </recommendedName>
</protein>
<dbReference type="Ensembl" id="ENSACLT00000009322.2">
    <property type="protein sequence ID" value="ENSACLP00000009109.2"/>
    <property type="gene ID" value="ENSACLG00000006097.2"/>
</dbReference>
<dbReference type="SUPFAM" id="SSF51045">
    <property type="entry name" value="WW domain"/>
    <property type="match status" value="2"/>
</dbReference>
<evidence type="ECO:0000313" key="9">
    <source>
        <dbReference type="Ensembl" id="ENSACLP00000009109.2"/>
    </source>
</evidence>
<feature type="compositionally biased region" description="Basic and acidic residues" evidence="6">
    <location>
        <begin position="944"/>
        <end position="954"/>
    </location>
</feature>
<dbReference type="PROSITE" id="PS50020">
    <property type="entry name" value="WW_DOMAIN_2"/>
    <property type="match status" value="2"/>
</dbReference>
<feature type="compositionally biased region" description="Polar residues" evidence="6">
    <location>
        <begin position="367"/>
        <end position="390"/>
    </location>
</feature>
<keyword evidence="5" id="KW-0175">Coiled coil</keyword>
<keyword evidence="4" id="KW-0677">Repeat</keyword>
<dbReference type="PROSITE" id="PS50003">
    <property type="entry name" value="PH_DOMAIN"/>
    <property type="match status" value="1"/>
</dbReference>
<feature type="domain" description="WW" evidence="8">
    <location>
        <begin position="56"/>
        <end position="89"/>
    </location>
</feature>
<feature type="compositionally biased region" description="Basic and acidic residues" evidence="6">
    <location>
        <begin position="894"/>
        <end position="908"/>
    </location>
</feature>
<evidence type="ECO:0000313" key="10">
    <source>
        <dbReference type="Proteomes" id="UP000265100"/>
    </source>
</evidence>
<dbReference type="Proteomes" id="UP000265100">
    <property type="component" value="Chromosome 7"/>
</dbReference>
<feature type="compositionally biased region" description="Basic and acidic residues" evidence="6">
    <location>
        <begin position="1049"/>
        <end position="1072"/>
    </location>
</feature>
<dbReference type="Gene3D" id="2.20.70.10">
    <property type="match status" value="2"/>
</dbReference>
<dbReference type="GeneTree" id="ENSGT00940000155728"/>
<feature type="compositionally biased region" description="Polar residues" evidence="6">
    <location>
        <begin position="996"/>
        <end position="1009"/>
    </location>
</feature>
<feature type="compositionally biased region" description="Basic and acidic residues" evidence="6">
    <location>
        <begin position="297"/>
        <end position="316"/>
    </location>
</feature>
<evidence type="ECO:0000259" key="8">
    <source>
        <dbReference type="PROSITE" id="PS50020"/>
    </source>
</evidence>
<evidence type="ECO:0000259" key="7">
    <source>
        <dbReference type="PROSITE" id="PS50003"/>
    </source>
</evidence>
<dbReference type="Pfam" id="PF00169">
    <property type="entry name" value="PH"/>
    <property type="match status" value="1"/>
</dbReference>
<feature type="compositionally biased region" description="Basic residues" evidence="6">
    <location>
        <begin position="979"/>
        <end position="994"/>
    </location>
</feature>
<reference evidence="9" key="3">
    <citation type="submission" date="2025-09" db="UniProtKB">
        <authorList>
            <consortium name="Ensembl"/>
        </authorList>
    </citation>
    <scope>IDENTIFICATION</scope>
</reference>
<dbReference type="CDD" id="cd00201">
    <property type="entry name" value="WW"/>
    <property type="match status" value="1"/>
</dbReference>
<feature type="compositionally biased region" description="Pro residues" evidence="6">
    <location>
        <begin position="824"/>
        <end position="845"/>
    </location>
</feature>
<sequence>MAAELQPEWISCLPSSWSYGVTRDGRVFFVNEEAKSTTWLHPVSGEAVITGHRKTPDLPTGWEEGYTFEGARCFINHNERKVTCKHPVSGLPSQDNCIFVINEQSASKVPANEKKERPVSTMSEASNYTGGSEQAANPSSPGGRPSRPSKKIHNFGKRSNSIRRNPGAPVIKRNWLYKQDSTGMKLWKKRWFVLSDLCLFYYRDEKEEGILGSILLPSFRISMLSVDDHITRKYAFKATHPNMRTYYFCTDTAKEMESWMKVMTDAALVQSEPVKRLDKLKVEQCGPQEINHVANHRTETEIQKNERNREVDREHAAVSPTTEEEERKQRDAERYGFQKDGADRERPLTKINSIKLQPAQAAAIKANMTSPQPQTEVDGSQHSPQVNGSGEQRPANGTGVPPLQSSPHEPDRSLSRTSSMQQLEQWVRTQRGRGQDDDTRSITSYQTLPRNLPSHRVPYMPHYGDGYCSMPRNSMAQRDSICSMSPSVYDQAMGPSMTEKRRSMRDDTMWQLYEWQQRQAYSRQPGLYSNMASPKTMINLSEHAAPSHSIPPSPSHGSLSMYGGYSPMRSYNMGNTRSEISSPIFRRDMTVERRQRPPVNKYAYLPDRRSMPAGIPIQTITAQSLQGKTTMTVHDETRGARINTGHDSLLVSLQTKLSMLCEQDKMVRIQEEKLQQLYREKHTLETALLSASQEIELGSDNPAAMQSVVQQRDLLQSGLLSTCREVSRVTAEVERLWREYDRMEGDVTMAKNNLLEQLEALGSPQTEPPSQQHVRIQKELWRIQDVMEALNKHKAQRNALDGMGFYGPKANFSKHKNEEEDSVPPRPPLPQSYEPNPPTVPPMPSHPGVRPSSLHKPEDRKANHRNSTHSGPDYRLYKSEPELTTVAEVDENNGEDRSEYPSDREHVGNKGMSYPVGIVPPRTKSPVPDSSSIASYVTLRKSRKPDPRTERPRSAVEQQLCAVESSRPRMSVEEQLERIRRHQQGTLREKKKSLSIRGSSQENTPSRSHSFTKENHYRNTQVISSDIQELEASLRQQEVVGEQETPAEEIARLKESSQADHFNVDREVRHSS</sequence>
<dbReference type="FunFam" id="2.20.70.10:FF:000027">
    <property type="entry name" value="pleckstrin homology domain-containing family A member 5 isoform X1"/>
    <property type="match status" value="1"/>
</dbReference>
<dbReference type="SMART" id="SM00456">
    <property type="entry name" value="WW"/>
    <property type="match status" value="2"/>
</dbReference>
<dbReference type="SUPFAM" id="SSF50729">
    <property type="entry name" value="PH domain-like"/>
    <property type="match status" value="1"/>
</dbReference>
<feature type="domain" description="WW" evidence="8">
    <location>
        <begin position="11"/>
        <end position="44"/>
    </location>
</feature>
<feature type="region of interest" description="Disordered" evidence="6">
    <location>
        <begin position="109"/>
        <end position="166"/>
    </location>
</feature>
<evidence type="ECO:0000256" key="5">
    <source>
        <dbReference type="SAM" id="Coils"/>
    </source>
</evidence>
<evidence type="ECO:0000256" key="6">
    <source>
        <dbReference type="SAM" id="MobiDB-lite"/>
    </source>
</evidence>
<feature type="compositionally biased region" description="Polar residues" evidence="6">
    <location>
        <begin position="1018"/>
        <end position="1027"/>
    </location>
</feature>
<accession>A0A3P8NWK1</accession>
<keyword evidence="2" id="KW-0963">Cytoplasm</keyword>
<dbReference type="PROSITE" id="PS01159">
    <property type="entry name" value="WW_DOMAIN_1"/>
    <property type="match status" value="1"/>
</dbReference>
<reference evidence="9" key="2">
    <citation type="submission" date="2025-08" db="UniProtKB">
        <authorList>
            <consortium name="Ensembl"/>
        </authorList>
    </citation>
    <scope>IDENTIFICATION</scope>
</reference>
<dbReference type="InterPro" id="IPR057971">
    <property type="entry name" value="PKHA4-7_TBCA"/>
</dbReference>
<dbReference type="GO" id="GO:0080025">
    <property type="term" value="F:phosphatidylinositol-3,5-bisphosphate binding"/>
    <property type="evidence" value="ECO:0007669"/>
    <property type="project" value="TreeGrafter"/>
</dbReference>
<evidence type="ECO:0008006" key="11">
    <source>
        <dbReference type="Google" id="ProtNLM"/>
    </source>
</evidence>
<keyword evidence="10" id="KW-1185">Reference proteome</keyword>
<feature type="compositionally biased region" description="Basic and acidic residues" evidence="6">
    <location>
        <begin position="966"/>
        <end position="978"/>
    </location>
</feature>
<feature type="domain" description="PH" evidence="7">
    <location>
        <begin position="169"/>
        <end position="268"/>
    </location>
</feature>
<dbReference type="GO" id="GO:0010314">
    <property type="term" value="F:phosphatidylinositol-5-phosphate binding"/>
    <property type="evidence" value="ECO:0007669"/>
    <property type="project" value="TreeGrafter"/>
</dbReference>
<dbReference type="AlphaFoldDB" id="A0A3P8NWK1"/>
<dbReference type="InterPro" id="IPR001849">
    <property type="entry name" value="PH_domain"/>
</dbReference>
<dbReference type="InterPro" id="IPR011993">
    <property type="entry name" value="PH-like_dom_sf"/>
</dbReference>
<feature type="compositionally biased region" description="Basic residues" evidence="6">
    <location>
        <begin position="147"/>
        <end position="156"/>
    </location>
</feature>
<dbReference type="Pfam" id="PF25541">
    <property type="entry name" value="TBCA_PH"/>
    <property type="match status" value="1"/>
</dbReference>
<dbReference type="CDD" id="cd13248">
    <property type="entry name" value="PH_PEPP1_2_3"/>
    <property type="match status" value="1"/>
</dbReference>
<organism evidence="9 10">
    <name type="scientific">Astatotilapia calliptera</name>
    <name type="common">Eastern happy</name>
    <name type="synonym">Chromis callipterus</name>
    <dbReference type="NCBI Taxonomy" id="8154"/>
    <lineage>
        <taxon>Eukaryota</taxon>
        <taxon>Metazoa</taxon>
        <taxon>Chordata</taxon>
        <taxon>Craniata</taxon>
        <taxon>Vertebrata</taxon>
        <taxon>Euteleostomi</taxon>
        <taxon>Actinopterygii</taxon>
        <taxon>Neopterygii</taxon>
        <taxon>Teleostei</taxon>
        <taxon>Neoteleostei</taxon>
        <taxon>Acanthomorphata</taxon>
        <taxon>Ovalentaria</taxon>
        <taxon>Cichlomorphae</taxon>
        <taxon>Cichliformes</taxon>
        <taxon>Cichlidae</taxon>
        <taxon>African cichlids</taxon>
        <taxon>Pseudocrenilabrinae</taxon>
        <taxon>Haplochromini</taxon>
        <taxon>Astatotilapia</taxon>
    </lineage>
</organism>
<dbReference type="SMART" id="SM00233">
    <property type="entry name" value="PH"/>
    <property type="match status" value="1"/>
</dbReference>
<name>A0A3P8NWK1_ASTCA</name>
<dbReference type="InterPro" id="IPR036020">
    <property type="entry name" value="WW_dom_sf"/>
</dbReference>
<dbReference type="GO" id="GO:0070273">
    <property type="term" value="F:phosphatidylinositol-4-phosphate binding"/>
    <property type="evidence" value="ECO:0007669"/>
    <property type="project" value="TreeGrafter"/>
</dbReference>
<feature type="coiled-coil region" evidence="5">
    <location>
        <begin position="667"/>
        <end position="694"/>
    </location>
</feature>